<accession>A0A9D4F8U1</accession>
<reference evidence="1" key="2">
    <citation type="submission" date="2020-11" db="EMBL/GenBank/DDBJ databases">
        <authorList>
            <person name="McCartney M.A."/>
            <person name="Auch B."/>
            <person name="Kono T."/>
            <person name="Mallez S."/>
            <person name="Becker A."/>
            <person name="Gohl D.M."/>
            <person name="Silverstein K.A.T."/>
            <person name="Koren S."/>
            <person name="Bechman K.B."/>
            <person name="Herman A."/>
            <person name="Abrahante J.E."/>
            <person name="Garbe J."/>
        </authorList>
    </citation>
    <scope>NUCLEOTIDE SEQUENCE</scope>
    <source>
        <strain evidence="1">Duluth1</strain>
        <tissue evidence="1">Whole animal</tissue>
    </source>
</reference>
<comment type="caution">
    <text evidence="1">The sequence shown here is derived from an EMBL/GenBank/DDBJ whole genome shotgun (WGS) entry which is preliminary data.</text>
</comment>
<sequence>MELKLKLKAGAIPTIFPETEAYKASKKAPLNPNDLGPGKHNRAKTHIHHVWKSQMSVKKCLVNSRLFGSVVLNHILIMCIRSHHRHLRLHLAALHSVANANRKQAETRLGEKRYRLSYPKYKAGHHVVKAVKENCTYDYVDELMAELLRMKEEYKSDANARAASGNILFSPPPLSSSANRILKSEAVKNHRSRFN</sequence>
<organism evidence="1 2">
    <name type="scientific">Dreissena polymorpha</name>
    <name type="common">Zebra mussel</name>
    <name type="synonym">Mytilus polymorpha</name>
    <dbReference type="NCBI Taxonomy" id="45954"/>
    <lineage>
        <taxon>Eukaryota</taxon>
        <taxon>Metazoa</taxon>
        <taxon>Spiralia</taxon>
        <taxon>Lophotrochozoa</taxon>
        <taxon>Mollusca</taxon>
        <taxon>Bivalvia</taxon>
        <taxon>Autobranchia</taxon>
        <taxon>Heteroconchia</taxon>
        <taxon>Euheterodonta</taxon>
        <taxon>Imparidentia</taxon>
        <taxon>Neoheterodontei</taxon>
        <taxon>Myida</taxon>
        <taxon>Dreissenoidea</taxon>
        <taxon>Dreissenidae</taxon>
        <taxon>Dreissena</taxon>
    </lineage>
</organism>
<evidence type="ECO:0000313" key="2">
    <source>
        <dbReference type="Proteomes" id="UP000828390"/>
    </source>
</evidence>
<dbReference type="EMBL" id="JAIWYP010000007">
    <property type="protein sequence ID" value="KAH3791402.1"/>
    <property type="molecule type" value="Genomic_DNA"/>
</dbReference>
<reference evidence="1" key="1">
    <citation type="journal article" date="2019" name="bioRxiv">
        <title>The Genome of the Zebra Mussel, Dreissena polymorpha: A Resource for Invasive Species Research.</title>
        <authorList>
            <person name="McCartney M.A."/>
            <person name="Auch B."/>
            <person name="Kono T."/>
            <person name="Mallez S."/>
            <person name="Zhang Y."/>
            <person name="Obille A."/>
            <person name="Becker A."/>
            <person name="Abrahante J.E."/>
            <person name="Garbe J."/>
            <person name="Badalamenti J.P."/>
            <person name="Herman A."/>
            <person name="Mangelson H."/>
            <person name="Liachko I."/>
            <person name="Sullivan S."/>
            <person name="Sone E.D."/>
            <person name="Koren S."/>
            <person name="Silverstein K.A.T."/>
            <person name="Beckman K.B."/>
            <person name="Gohl D.M."/>
        </authorList>
    </citation>
    <scope>NUCLEOTIDE SEQUENCE</scope>
    <source>
        <strain evidence="1">Duluth1</strain>
        <tissue evidence="1">Whole animal</tissue>
    </source>
</reference>
<dbReference type="AlphaFoldDB" id="A0A9D4F8U1"/>
<evidence type="ECO:0000313" key="1">
    <source>
        <dbReference type="EMBL" id="KAH3791402.1"/>
    </source>
</evidence>
<dbReference type="Proteomes" id="UP000828390">
    <property type="component" value="Unassembled WGS sequence"/>
</dbReference>
<gene>
    <name evidence="1" type="ORF">DPMN_144887</name>
</gene>
<proteinExistence type="predicted"/>
<keyword evidence="2" id="KW-1185">Reference proteome</keyword>
<name>A0A9D4F8U1_DREPO</name>
<protein>
    <submittedName>
        <fullName evidence="1">Uncharacterized protein</fullName>
    </submittedName>
</protein>